<comment type="subcellular location">
    <subcellularLocation>
        <location evidence="1">Cell membrane</location>
        <topology evidence="1">Multi-pass membrane protein</topology>
    </subcellularLocation>
</comment>
<dbReference type="PANTHER" id="PTHR48090">
    <property type="entry name" value="UNDECAPRENYL-PHOSPHATE 4-DEOXY-4-FORMAMIDO-L-ARABINOSE TRANSFERASE-RELATED"/>
    <property type="match status" value="1"/>
</dbReference>
<feature type="transmembrane region" description="Helical" evidence="7">
    <location>
        <begin position="175"/>
        <end position="192"/>
    </location>
</feature>
<keyword evidence="5 7" id="KW-1133">Transmembrane helix</keyword>
<evidence type="ECO:0000256" key="7">
    <source>
        <dbReference type="SAM" id="Phobius"/>
    </source>
</evidence>
<comment type="similarity">
    <text evidence="2">Belongs to the glycosyltransferase 2 family.</text>
</comment>
<dbReference type="Gene3D" id="3.90.550.10">
    <property type="entry name" value="Spore Coat Polysaccharide Biosynthesis Protein SpsA, Chain A"/>
    <property type="match status" value="1"/>
</dbReference>
<dbReference type="RefSeq" id="WP_344605748.1">
    <property type="nucleotide sequence ID" value="NZ_BAAAHE010000021.1"/>
</dbReference>
<evidence type="ECO:0000256" key="1">
    <source>
        <dbReference type="ARBA" id="ARBA00004651"/>
    </source>
</evidence>
<proteinExistence type="inferred from homology"/>
<evidence type="ECO:0000259" key="8">
    <source>
        <dbReference type="Pfam" id="PF00535"/>
    </source>
</evidence>
<evidence type="ECO:0000256" key="2">
    <source>
        <dbReference type="ARBA" id="ARBA00006739"/>
    </source>
</evidence>
<evidence type="ECO:0000256" key="4">
    <source>
        <dbReference type="ARBA" id="ARBA00022692"/>
    </source>
</evidence>
<evidence type="ECO:0000256" key="5">
    <source>
        <dbReference type="ARBA" id="ARBA00022989"/>
    </source>
</evidence>
<dbReference type="Proteomes" id="UP001500957">
    <property type="component" value="Unassembled WGS sequence"/>
</dbReference>
<evidence type="ECO:0000313" key="10">
    <source>
        <dbReference type="Proteomes" id="UP001500957"/>
    </source>
</evidence>
<organism evidence="9 10">
    <name type="scientific">Sporichthya brevicatena</name>
    <dbReference type="NCBI Taxonomy" id="171442"/>
    <lineage>
        <taxon>Bacteria</taxon>
        <taxon>Bacillati</taxon>
        <taxon>Actinomycetota</taxon>
        <taxon>Actinomycetes</taxon>
        <taxon>Sporichthyales</taxon>
        <taxon>Sporichthyaceae</taxon>
        <taxon>Sporichthya</taxon>
    </lineage>
</organism>
<dbReference type="PANTHER" id="PTHR48090:SF7">
    <property type="entry name" value="RFBJ PROTEIN"/>
    <property type="match status" value="1"/>
</dbReference>
<sequence>MRKARTVVGVVVLALSVVYLVRVVDGPVLRETAEALAAAPGPLALVLLCYAAAFALRSWAWTRTLPGLSFGQSWAALHVSVLGNHVLPFRLGEILRVTSVLRRTPLAVGPVTATTVTLRLADLLSVAVLALVAVPGLAGELIGAWAWVLAVALALAAVPVLLWARGLAARGPGELRMPAATIVGTAFVAWALEATLAWQVAHAAGVSLDYHEAIAVTAVAIAAQTVALTPGGIGSYEAAGTAALAALGVDAGTAFAIALATHAVKTAYSLVVGGVALVTPTPGYWGNLRLPRVLPPRPEPVPVAPDAPVVAVIPVYNEQDVVAEVVGRLPRTVAGRPLVCIVVDDGSADASAARAAEAGAVVVPHEVNRGLGAAVRTALREASALSPAAVVYLDADGEYAPEDLPTVVAPVLAGTADYVVGSRFAGNIEHMRPHRRFGNLVLTRWVRWTARRRDLTDGQSGYRAFSPRAAAEAEIIHDYNYAQVLTLDLLGKGFVYAEVPIRYHFRTTGDSFVKLGRYLRKVVPAVHRELNADRASARPAGFPTARWRTRSMTPTR</sequence>
<keyword evidence="4 7" id="KW-0812">Transmembrane</keyword>
<evidence type="ECO:0000256" key="3">
    <source>
        <dbReference type="ARBA" id="ARBA00022475"/>
    </source>
</evidence>
<keyword evidence="10" id="KW-1185">Reference proteome</keyword>
<feature type="transmembrane region" description="Helical" evidence="7">
    <location>
        <begin position="120"/>
        <end position="138"/>
    </location>
</feature>
<dbReference type="SUPFAM" id="SSF53448">
    <property type="entry name" value="Nucleotide-diphospho-sugar transferases"/>
    <property type="match status" value="1"/>
</dbReference>
<dbReference type="CDD" id="cd04179">
    <property type="entry name" value="DPM_DPG-synthase_like"/>
    <property type="match status" value="1"/>
</dbReference>
<evidence type="ECO:0000313" key="9">
    <source>
        <dbReference type="EMBL" id="GAA0623398.1"/>
    </source>
</evidence>
<dbReference type="Pfam" id="PF00535">
    <property type="entry name" value="Glycos_transf_2"/>
    <property type="match status" value="1"/>
</dbReference>
<feature type="transmembrane region" description="Helical" evidence="7">
    <location>
        <begin position="36"/>
        <end position="56"/>
    </location>
</feature>
<reference evidence="9 10" key="1">
    <citation type="journal article" date="2019" name="Int. J. Syst. Evol. Microbiol.">
        <title>The Global Catalogue of Microorganisms (GCM) 10K type strain sequencing project: providing services to taxonomists for standard genome sequencing and annotation.</title>
        <authorList>
            <consortium name="The Broad Institute Genomics Platform"/>
            <consortium name="The Broad Institute Genome Sequencing Center for Infectious Disease"/>
            <person name="Wu L."/>
            <person name="Ma J."/>
        </authorList>
    </citation>
    <scope>NUCLEOTIDE SEQUENCE [LARGE SCALE GENOMIC DNA]</scope>
    <source>
        <strain evidence="9 10">JCM 10671</strain>
    </source>
</reference>
<feature type="transmembrane region" description="Helical" evidence="7">
    <location>
        <begin position="144"/>
        <end position="163"/>
    </location>
</feature>
<accession>A0ABN1GY85</accession>
<dbReference type="Pfam" id="PF03706">
    <property type="entry name" value="LPG_synthase_TM"/>
    <property type="match status" value="1"/>
</dbReference>
<name>A0ABN1GY85_9ACTN</name>
<protein>
    <recommendedName>
        <fullName evidence="8">Glycosyltransferase 2-like domain-containing protein</fullName>
    </recommendedName>
</protein>
<dbReference type="InterPro" id="IPR050256">
    <property type="entry name" value="Glycosyltransferase_2"/>
</dbReference>
<gene>
    <name evidence="9" type="ORF">GCM10009547_28080</name>
</gene>
<dbReference type="InterPro" id="IPR022791">
    <property type="entry name" value="L-PG_synthase/AglD"/>
</dbReference>
<keyword evidence="3" id="KW-1003">Cell membrane</keyword>
<evidence type="ECO:0000256" key="6">
    <source>
        <dbReference type="ARBA" id="ARBA00023136"/>
    </source>
</evidence>
<dbReference type="EMBL" id="BAAAHE010000021">
    <property type="protein sequence ID" value="GAA0623398.1"/>
    <property type="molecule type" value="Genomic_DNA"/>
</dbReference>
<dbReference type="InterPro" id="IPR029044">
    <property type="entry name" value="Nucleotide-diphossugar_trans"/>
</dbReference>
<keyword evidence="6 7" id="KW-0472">Membrane</keyword>
<dbReference type="InterPro" id="IPR001173">
    <property type="entry name" value="Glyco_trans_2-like"/>
</dbReference>
<comment type="caution">
    <text evidence="9">The sequence shown here is derived from an EMBL/GenBank/DDBJ whole genome shotgun (WGS) entry which is preliminary data.</text>
</comment>
<feature type="domain" description="Glycosyltransferase 2-like" evidence="8">
    <location>
        <begin position="312"/>
        <end position="459"/>
    </location>
</feature>